<reference evidence="1 2" key="1">
    <citation type="submission" date="2019-02" db="EMBL/GenBank/DDBJ databases">
        <title>Deep-cultivation of Planctomycetes and their phenomic and genomic characterization uncovers novel biology.</title>
        <authorList>
            <person name="Wiegand S."/>
            <person name="Jogler M."/>
            <person name="Boedeker C."/>
            <person name="Pinto D."/>
            <person name="Vollmers J."/>
            <person name="Rivas-Marin E."/>
            <person name="Kohn T."/>
            <person name="Peeters S.H."/>
            <person name="Heuer A."/>
            <person name="Rast P."/>
            <person name="Oberbeckmann S."/>
            <person name="Bunk B."/>
            <person name="Jeske O."/>
            <person name="Meyerdierks A."/>
            <person name="Storesund J.E."/>
            <person name="Kallscheuer N."/>
            <person name="Luecker S."/>
            <person name="Lage O.M."/>
            <person name="Pohl T."/>
            <person name="Merkel B.J."/>
            <person name="Hornburger P."/>
            <person name="Mueller R.-W."/>
            <person name="Bruemmer F."/>
            <person name="Labrenz M."/>
            <person name="Spormann A.M."/>
            <person name="Op den Camp H."/>
            <person name="Overmann J."/>
            <person name="Amann R."/>
            <person name="Jetten M.S.M."/>
            <person name="Mascher T."/>
            <person name="Medema M.H."/>
            <person name="Devos D.P."/>
            <person name="Kaster A.-K."/>
            <person name="Ovreas L."/>
            <person name="Rohde M."/>
            <person name="Galperin M.Y."/>
            <person name="Jogler C."/>
        </authorList>
    </citation>
    <scope>NUCLEOTIDE SEQUENCE [LARGE SCALE GENOMIC DNA]</scope>
    <source>
        <strain evidence="1 2">K22_7</strain>
    </source>
</reference>
<dbReference type="RefSeq" id="WP_145169761.1">
    <property type="nucleotide sequence ID" value="NZ_CP036525.1"/>
</dbReference>
<evidence type="ECO:0000313" key="2">
    <source>
        <dbReference type="Proteomes" id="UP000318538"/>
    </source>
</evidence>
<dbReference type="OrthoDB" id="8769320at2"/>
<name>A0A517NAR9_9BACT</name>
<organism evidence="1 2">
    <name type="scientific">Rubripirellula lacrimiformis</name>
    <dbReference type="NCBI Taxonomy" id="1930273"/>
    <lineage>
        <taxon>Bacteria</taxon>
        <taxon>Pseudomonadati</taxon>
        <taxon>Planctomycetota</taxon>
        <taxon>Planctomycetia</taxon>
        <taxon>Pirellulales</taxon>
        <taxon>Pirellulaceae</taxon>
        <taxon>Rubripirellula</taxon>
    </lineage>
</organism>
<dbReference type="Gene3D" id="3.30.870.10">
    <property type="entry name" value="Endonuclease Chain A"/>
    <property type="match status" value="1"/>
</dbReference>
<keyword evidence="2" id="KW-1185">Reference proteome</keyword>
<evidence type="ECO:0000313" key="1">
    <source>
        <dbReference type="EMBL" id="QDT04229.1"/>
    </source>
</evidence>
<dbReference type="EMBL" id="CP036525">
    <property type="protein sequence ID" value="QDT04229.1"/>
    <property type="molecule type" value="Genomic_DNA"/>
</dbReference>
<dbReference type="KEGG" id="rlc:K227x_26190"/>
<protein>
    <submittedName>
        <fullName evidence="1">Uncharacterized protein</fullName>
    </submittedName>
</protein>
<dbReference type="Proteomes" id="UP000318538">
    <property type="component" value="Chromosome"/>
</dbReference>
<proteinExistence type="predicted"/>
<dbReference type="AlphaFoldDB" id="A0A517NAR9"/>
<gene>
    <name evidence="1" type="ORF">K227x_26190</name>
</gene>
<sequence length="679" mass="76801">MTKIPREALSDHFQLRMEGRRLRSAVLMTYQFDPGFFEQEVLPAFFDIGLSHASPVRLLQLEDMIRDLAGEIAVYYDAGGLVVGDAGSAKLDVRYVPIQHNAIFHPKNVLLLVEDEEADEGGFHPLTLLVACLSANLTRSGWWENIECCHVEEIAEGDKTRLKDQLTKFLQSIKRRSPDQTRHAAIDDVLTFLRASEQRKQRSVGGELLSHFYRGGESLPEFLSGHIGNQMQGCYLEIISPYFDDAEECQPLNELIRLFDPKEVRVFLPRSGSGEALVRKELFESVGELLNVGWGRLPKDIMRRGSREEAGERFVHAKIYRFFTQSPKREISFLGSPNLTRSAHQKDGNVESGFLVEVPTPRRPYFWLSPDSKTPTEFAVRGEDDGASDVSSPLNLRYNWDTERASAFWDHKVTSPELRIADRNVAIGKISPLAPREWTELEEGVASAIASSLRNTSLVEVHGDGDKPAFVLIQEEGMSHKPSLLLQLSTADILRYWSLLSAEQRAAFIETRATDLAGNGTGDDLVVRAKIALDNDTLFDRFAGFFHAFGCLERAVRKSLDDKDDKLKRQANYRLFGRRYDSLGTLLDRISAQRETLDAVDGYVILMCCKQLCTEIGKDHPEYWSEQAENAKKLLGRFTELESVRDRLLKENGGDFGEFLSWFDKWFLKRAKPVEASNG</sequence>
<accession>A0A517NAR9</accession>